<organism evidence="1 2">
    <name type="scientific">Macrosiphum euphorbiae</name>
    <name type="common">potato aphid</name>
    <dbReference type="NCBI Taxonomy" id="13131"/>
    <lineage>
        <taxon>Eukaryota</taxon>
        <taxon>Metazoa</taxon>
        <taxon>Ecdysozoa</taxon>
        <taxon>Arthropoda</taxon>
        <taxon>Hexapoda</taxon>
        <taxon>Insecta</taxon>
        <taxon>Pterygota</taxon>
        <taxon>Neoptera</taxon>
        <taxon>Paraneoptera</taxon>
        <taxon>Hemiptera</taxon>
        <taxon>Sternorrhyncha</taxon>
        <taxon>Aphidomorpha</taxon>
        <taxon>Aphidoidea</taxon>
        <taxon>Aphididae</taxon>
        <taxon>Macrosiphini</taxon>
        <taxon>Macrosiphum</taxon>
    </lineage>
</organism>
<dbReference type="AlphaFoldDB" id="A0AAV0VVC7"/>
<accession>A0AAV0VVC7</accession>
<dbReference type="EMBL" id="CARXXK010000001">
    <property type="protein sequence ID" value="CAI6348237.1"/>
    <property type="molecule type" value="Genomic_DNA"/>
</dbReference>
<evidence type="ECO:0000313" key="1">
    <source>
        <dbReference type="EMBL" id="CAI6348237.1"/>
    </source>
</evidence>
<keyword evidence="2" id="KW-1185">Reference proteome</keyword>
<protein>
    <submittedName>
        <fullName evidence="1">Uncharacterized protein</fullName>
    </submittedName>
</protein>
<gene>
    <name evidence="1" type="ORF">MEUPH1_LOCUS4936</name>
</gene>
<name>A0AAV0VVC7_9HEMI</name>
<sequence length="109" mass="12710">MFPHKDIHNATWKSPDGITANQIDHILIQKKFRSCIKYIPSYRGADCNTDHFLVVAKFELKLQSRKQLEKGSIIKINLEMLKDEEIQQKYSKSIGEYIKRMELNGIGED</sequence>
<proteinExistence type="predicted"/>
<dbReference type="Proteomes" id="UP001160148">
    <property type="component" value="Unassembled WGS sequence"/>
</dbReference>
<reference evidence="1 2" key="1">
    <citation type="submission" date="2023-01" db="EMBL/GenBank/DDBJ databases">
        <authorList>
            <person name="Whitehead M."/>
        </authorList>
    </citation>
    <scope>NUCLEOTIDE SEQUENCE [LARGE SCALE GENOMIC DNA]</scope>
</reference>
<comment type="caution">
    <text evidence="1">The sequence shown here is derived from an EMBL/GenBank/DDBJ whole genome shotgun (WGS) entry which is preliminary data.</text>
</comment>
<evidence type="ECO:0000313" key="2">
    <source>
        <dbReference type="Proteomes" id="UP001160148"/>
    </source>
</evidence>